<protein>
    <submittedName>
        <fullName evidence="5">Acetyl coenzyme A synthetase (ADP forming), alpha domain protein</fullName>
    </submittedName>
</protein>
<dbReference type="Gene3D" id="3.40.50.261">
    <property type="entry name" value="Succinyl-CoA synthetase domains"/>
    <property type="match status" value="2"/>
</dbReference>
<dbReference type="SUPFAM" id="SSF56059">
    <property type="entry name" value="Glutathione synthetase ATP-binding domain-like"/>
    <property type="match status" value="1"/>
</dbReference>
<keyword evidence="3" id="KW-0067">ATP-binding</keyword>
<dbReference type="GO" id="GO:0005524">
    <property type="term" value="F:ATP binding"/>
    <property type="evidence" value="ECO:0007669"/>
    <property type="project" value="UniProtKB-KW"/>
</dbReference>
<dbReference type="Pfam" id="PF13549">
    <property type="entry name" value="ATP-grasp_5"/>
    <property type="match status" value="1"/>
</dbReference>
<dbReference type="GO" id="GO:0016874">
    <property type="term" value="F:ligase activity"/>
    <property type="evidence" value="ECO:0007669"/>
    <property type="project" value="UniProtKB-KW"/>
</dbReference>
<sequence length="408" mass="43485">MDEVDLFDYFASDAKTRVVLAYIEDVTRIPEFLNNAKKIHKPILLLKSGKSDEGKAASVSHTGALGGKDIYYDALFRQAGVLRVGTIPELFTAASSFLYNPLPKGNRVAVITNAGGPGILVTDAAIAAGLAVPKLTRSNNPIDLLGDATTNRYGRALASVCADDAIDSLLVLLTPQGGTPITEIAQSIVEVKKTTDKPIIVSFMGQHRVLLGVDVLKQGNVAVCDYPEDAAKALGLLVEYTRVSKQIFTELPVTKITDGKKLTTGMVPEYEAMTLLKTYGFPVVASGFAGSAKDGKTVMDLLRVSCAMKIVSPDITHKSDVGGVVLNITAETVESLYEKMMCDVKQNAPNAKLEGVLLVEMVKEKGIELIIGATRDPLFGVMIMVGFGGVTVEVFNDTAFGIAPLSKE</sequence>
<keyword evidence="1" id="KW-0436">Ligase</keyword>
<dbReference type="Proteomes" id="UP000034810">
    <property type="component" value="Unassembled WGS sequence"/>
</dbReference>
<feature type="domain" description="Succinyl-CoA synthetase-like flavodoxin" evidence="4">
    <location>
        <begin position="2"/>
        <end position="95"/>
    </location>
</feature>
<organism evidence="5 6">
    <name type="scientific">Candidatus Wolfebacteria bacterium GW2011_GWC1_43_10</name>
    <dbReference type="NCBI Taxonomy" id="1619011"/>
    <lineage>
        <taxon>Bacteria</taxon>
        <taxon>Candidatus Wolfeibacteriota</taxon>
    </lineage>
</organism>
<evidence type="ECO:0000259" key="4">
    <source>
        <dbReference type="Pfam" id="PF13607"/>
    </source>
</evidence>
<dbReference type="EMBL" id="LCFA01000025">
    <property type="protein sequence ID" value="KKS81224.1"/>
    <property type="molecule type" value="Genomic_DNA"/>
</dbReference>
<dbReference type="InterPro" id="IPR051538">
    <property type="entry name" value="Acyl-CoA_Synth/Transferase"/>
</dbReference>
<gene>
    <name evidence="5" type="ORF">UV58_C0025G0001</name>
</gene>
<name>A0A0G1C757_9BACT</name>
<dbReference type="PANTHER" id="PTHR43334:SF1">
    <property type="entry name" value="3-HYDROXYPROPIONATE--COA LIGASE [ADP-FORMING]"/>
    <property type="match status" value="1"/>
</dbReference>
<proteinExistence type="predicted"/>
<dbReference type="PANTHER" id="PTHR43334">
    <property type="entry name" value="ACETATE--COA LIGASE [ADP-FORMING]"/>
    <property type="match status" value="1"/>
</dbReference>
<evidence type="ECO:0000313" key="5">
    <source>
        <dbReference type="EMBL" id="KKS81224.1"/>
    </source>
</evidence>
<dbReference type="InterPro" id="IPR016102">
    <property type="entry name" value="Succinyl-CoA_synth-like"/>
</dbReference>
<dbReference type="AlphaFoldDB" id="A0A0G1C757"/>
<evidence type="ECO:0000256" key="2">
    <source>
        <dbReference type="ARBA" id="ARBA00022741"/>
    </source>
</evidence>
<evidence type="ECO:0000313" key="6">
    <source>
        <dbReference type="Proteomes" id="UP000034810"/>
    </source>
</evidence>
<keyword evidence="2" id="KW-0547">Nucleotide-binding</keyword>
<evidence type="ECO:0000256" key="1">
    <source>
        <dbReference type="ARBA" id="ARBA00022598"/>
    </source>
</evidence>
<dbReference type="Gene3D" id="3.30.470.20">
    <property type="entry name" value="ATP-grasp fold, B domain"/>
    <property type="match status" value="1"/>
</dbReference>
<dbReference type="SUPFAM" id="SSF52210">
    <property type="entry name" value="Succinyl-CoA synthetase domains"/>
    <property type="match status" value="2"/>
</dbReference>
<reference evidence="5 6" key="1">
    <citation type="journal article" date="2015" name="Nature">
        <title>rRNA introns, odd ribosomes, and small enigmatic genomes across a large radiation of phyla.</title>
        <authorList>
            <person name="Brown C.T."/>
            <person name="Hug L.A."/>
            <person name="Thomas B.C."/>
            <person name="Sharon I."/>
            <person name="Castelle C.J."/>
            <person name="Singh A."/>
            <person name="Wilkins M.J."/>
            <person name="Williams K.H."/>
            <person name="Banfield J.F."/>
        </authorList>
    </citation>
    <scope>NUCLEOTIDE SEQUENCE [LARGE SCALE GENOMIC DNA]</scope>
</reference>
<dbReference type="Pfam" id="PF13607">
    <property type="entry name" value="Succ_CoA_lig"/>
    <property type="match status" value="1"/>
</dbReference>
<feature type="non-terminal residue" evidence="5">
    <location>
        <position position="408"/>
    </location>
</feature>
<evidence type="ECO:0000256" key="3">
    <source>
        <dbReference type="ARBA" id="ARBA00022840"/>
    </source>
</evidence>
<accession>A0A0G1C757</accession>
<comment type="caution">
    <text evidence="5">The sequence shown here is derived from an EMBL/GenBank/DDBJ whole genome shotgun (WGS) entry which is preliminary data.</text>
</comment>
<dbReference type="InterPro" id="IPR032875">
    <property type="entry name" value="Succ_CoA_lig_flav_dom"/>
</dbReference>